<dbReference type="GO" id="GO:0005886">
    <property type="term" value="C:plasma membrane"/>
    <property type="evidence" value="ECO:0007669"/>
    <property type="project" value="UniProtKB-ARBA"/>
</dbReference>
<keyword evidence="9" id="KW-1185">Reference proteome</keyword>
<evidence type="ECO:0000256" key="6">
    <source>
        <dbReference type="SAM" id="MobiDB-lite"/>
    </source>
</evidence>
<comment type="subcellular location">
    <subcellularLocation>
        <location evidence="1">Membrane</location>
        <topology evidence="1">Multi-pass membrane protein</topology>
    </subcellularLocation>
</comment>
<keyword evidence="4 7" id="KW-1133">Transmembrane helix</keyword>
<evidence type="ECO:0000256" key="4">
    <source>
        <dbReference type="ARBA" id="ARBA00022989"/>
    </source>
</evidence>
<evidence type="ECO:0000256" key="1">
    <source>
        <dbReference type="ARBA" id="ARBA00004141"/>
    </source>
</evidence>
<name>A0A9W7GGE9_9STRA</name>
<feature type="transmembrane region" description="Helical" evidence="7">
    <location>
        <begin position="304"/>
        <end position="324"/>
    </location>
</feature>
<keyword evidence="3 7" id="KW-0812">Transmembrane</keyword>
<evidence type="ECO:0000313" key="8">
    <source>
        <dbReference type="EMBL" id="GMI45329.1"/>
    </source>
</evidence>
<feature type="compositionally biased region" description="Polar residues" evidence="6">
    <location>
        <begin position="1"/>
        <end position="29"/>
    </location>
</feature>
<feature type="transmembrane region" description="Helical" evidence="7">
    <location>
        <begin position="351"/>
        <end position="367"/>
    </location>
</feature>
<dbReference type="InterPro" id="IPR018629">
    <property type="entry name" value="XK-rel"/>
</dbReference>
<sequence length="613" mass="69409">MSNEMANNRSQVHPETPTNAPSANPSVSFHVNEDGDQHGNSDDAQLSQVSSFRPTRATLRSTTAVLLTSDASRVCVLIAALMGRETKVPSKEPHCDNRLDDLVQIRDIKTIASGMQFYLKTESSEEAATKKFFERFPSMQELDSRHYHFRLSLELTCHRLLADQQKWAKVRFAAQAGLSILDMVTDVVMIFEYSARGKAQYAKATILCVSLNLVLCSIVTLMQNRTKSWRRQIAEQLAIFTFIKPGVDAWRCSNNSEHEDGLIADAKTIYTMTKAIEMITESIPSSVIQLSAIVTHSGETTSTAWFSMVFCVCTASFASATLSYDWDTNKENRKLKPWFYGYVPDPLKQKAIVFAAVFFISFFNLLLRSFSFTILNIYGLKFIAIAVAAELGLYAAFKRCMGDLRYWLAIYGVGEWLATFLARSIVKLIADWTAVVQFRSAMDLGGCYWVATLVFTCTSAVVLSFTFSDQVKDYQGWDPSIIVNCTLLCSVGLLSSILALMLNIKREYVKTFFDLDTANKAIQYEFSRPEEDELKIAIFGNHERKWRKDIGDDVTKWIDENLPKWLEEEPDWFSAKLQNDIPDWAVTDKALLMKLRERGSASHTGRRRNSIFQ</sequence>
<accession>A0A9W7GGE9</accession>
<comment type="caution">
    <text evidence="8">The sequence shown here is derived from an EMBL/GenBank/DDBJ whole genome shotgun (WGS) entry which is preliminary data.</text>
</comment>
<feature type="transmembrane region" description="Helical" evidence="7">
    <location>
        <begin position="374"/>
        <end position="394"/>
    </location>
</feature>
<gene>
    <name evidence="8" type="ORF">TrCOL_g13715</name>
</gene>
<feature type="compositionally biased region" description="Basic and acidic residues" evidence="6">
    <location>
        <begin position="31"/>
        <end position="41"/>
    </location>
</feature>
<feature type="transmembrane region" description="Helical" evidence="7">
    <location>
        <begin position="201"/>
        <end position="222"/>
    </location>
</feature>
<feature type="transmembrane region" description="Helical" evidence="7">
    <location>
        <begin position="480"/>
        <end position="502"/>
    </location>
</feature>
<evidence type="ECO:0000256" key="7">
    <source>
        <dbReference type="SAM" id="Phobius"/>
    </source>
</evidence>
<dbReference type="EMBL" id="BRYA01000242">
    <property type="protein sequence ID" value="GMI45329.1"/>
    <property type="molecule type" value="Genomic_DNA"/>
</dbReference>
<organism evidence="8 9">
    <name type="scientific">Triparma columacea</name>
    <dbReference type="NCBI Taxonomy" id="722753"/>
    <lineage>
        <taxon>Eukaryota</taxon>
        <taxon>Sar</taxon>
        <taxon>Stramenopiles</taxon>
        <taxon>Ochrophyta</taxon>
        <taxon>Bolidophyceae</taxon>
        <taxon>Parmales</taxon>
        <taxon>Triparmaceae</taxon>
        <taxon>Triparma</taxon>
    </lineage>
</organism>
<dbReference type="Pfam" id="PF09815">
    <property type="entry name" value="XK-related"/>
    <property type="match status" value="1"/>
</dbReference>
<comment type="similarity">
    <text evidence="2">Belongs to the XK family.</text>
</comment>
<dbReference type="AlphaFoldDB" id="A0A9W7GGE9"/>
<evidence type="ECO:0000256" key="2">
    <source>
        <dbReference type="ARBA" id="ARBA00008789"/>
    </source>
</evidence>
<reference evidence="9" key="1">
    <citation type="journal article" date="2023" name="Commun. Biol.">
        <title>Genome analysis of Parmales, the sister group of diatoms, reveals the evolutionary specialization of diatoms from phago-mixotrophs to photoautotrophs.</title>
        <authorList>
            <person name="Ban H."/>
            <person name="Sato S."/>
            <person name="Yoshikawa S."/>
            <person name="Yamada K."/>
            <person name="Nakamura Y."/>
            <person name="Ichinomiya M."/>
            <person name="Sato N."/>
            <person name="Blanc-Mathieu R."/>
            <person name="Endo H."/>
            <person name="Kuwata A."/>
            <person name="Ogata H."/>
        </authorList>
    </citation>
    <scope>NUCLEOTIDE SEQUENCE [LARGE SCALE GENOMIC DNA]</scope>
</reference>
<protein>
    <submittedName>
        <fullName evidence="8">Uncharacterized protein</fullName>
    </submittedName>
</protein>
<feature type="transmembrane region" description="Helical" evidence="7">
    <location>
        <begin position="406"/>
        <end position="426"/>
    </location>
</feature>
<evidence type="ECO:0000313" key="9">
    <source>
        <dbReference type="Proteomes" id="UP001165065"/>
    </source>
</evidence>
<evidence type="ECO:0000256" key="5">
    <source>
        <dbReference type="ARBA" id="ARBA00023136"/>
    </source>
</evidence>
<evidence type="ECO:0000256" key="3">
    <source>
        <dbReference type="ARBA" id="ARBA00022692"/>
    </source>
</evidence>
<keyword evidence="5 7" id="KW-0472">Membrane</keyword>
<proteinExistence type="inferred from homology"/>
<feature type="transmembrane region" description="Helical" evidence="7">
    <location>
        <begin position="447"/>
        <end position="468"/>
    </location>
</feature>
<dbReference type="Proteomes" id="UP001165065">
    <property type="component" value="Unassembled WGS sequence"/>
</dbReference>
<feature type="region of interest" description="Disordered" evidence="6">
    <location>
        <begin position="1"/>
        <end position="50"/>
    </location>
</feature>